<dbReference type="AlphaFoldDB" id="A0AAE0CAS0"/>
<dbReference type="GO" id="GO:0009052">
    <property type="term" value="P:pentose-phosphate shunt, non-oxidative branch"/>
    <property type="evidence" value="ECO:0007669"/>
    <property type="project" value="InterPro"/>
</dbReference>
<dbReference type="Proteomes" id="UP001190700">
    <property type="component" value="Unassembled WGS sequence"/>
</dbReference>
<evidence type="ECO:0000256" key="4">
    <source>
        <dbReference type="ARBA" id="ARBA00023235"/>
    </source>
</evidence>
<reference evidence="7 8" key="1">
    <citation type="journal article" date="2015" name="Genome Biol. Evol.">
        <title>Comparative Genomics of a Bacterivorous Green Alga Reveals Evolutionary Causalities and Consequences of Phago-Mixotrophic Mode of Nutrition.</title>
        <authorList>
            <person name="Burns J.A."/>
            <person name="Paasch A."/>
            <person name="Narechania A."/>
            <person name="Kim E."/>
        </authorList>
    </citation>
    <scope>NUCLEOTIDE SEQUENCE [LARGE SCALE GENOMIC DNA]</scope>
    <source>
        <strain evidence="7 8">PLY_AMNH</strain>
    </source>
</reference>
<evidence type="ECO:0000313" key="7">
    <source>
        <dbReference type="EMBL" id="KAK3251024.1"/>
    </source>
</evidence>
<dbReference type="GO" id="GO:0004751">
    <property type="term" value="F:ribose-5-phosphate isomerase activity"/>
    <property type="evidence" value="ECO:0007669"/>
    <property type="project" value="UniProtKB-EC"/>
</dbReference>
<dbReference type="SUPFAM" id="SSF75445">
    <property type="entry name" value="D-ribose-5-phosphate isomerase (RpiA), lid domain"/>
    <property type="match status" value="1"/>
</dbReference>
<dbReference type="EMBL" id="LGRX02026329">
    <property type="protein sequence ID" value="KAK3251024.1"/>
    <property type="molecule type" value="Genomic_DNA"/>
</dbReference>
<sequence length="351" mass="37253">MNRAIAVRYVVPGCVLHRHKSAKAPRPQKYSGNLTHPTLGWSVLHPWTCKPARKAPRRSIAQADAGATSESDPCEDNQKTPSGVVLSSPAATSEQLAEVGRRAAQLVKDGDVVGLGSGRAAVAFVRALGERMKSEGLTCRGVPTGIATAAVAEEAGIPLVSPEDVEQIEIVVDGADELDPELNLIKGGGGNLLREKILEARAKRLVIVVGEEKTVARLGTGAFPIFLEVVEFGRASVTKALEARGGSVTQRMVNAEGASVVGDEGVAPFLTDDGNPYLHVDNLVDEETDLRELDAWLHSLPGVVETGLFLGMATEAFIAKVDGTIRHDTLVKSSFGRKYDKVIMLEIDPSA</sequence>
<dbReference type="InterPro" id="IPR037171">
    <property type="entry name" value="NagB/RpiA_transferase-like"/>
</dbReference>
<gene>
    <name evidence="7" type="ORF">CYMTET_39627</name>
</gene>
<evidence type="ECO:0000256" key="2">
    <source>
        <dbReference type="ARBA" id="ARBA00008088"/>
    </source>
</evidence>
<dbReference type="InterPro" id="IPR020672">
    <property type="entry name" value="Ribose5P_isomerase_typA_subgr"/>
</dbReference>
<dbReference type="PANTHER" id="PTHR11934:SF0">
    <property type="entry name" value="RIBOSE-5-PHOSPHATE ISOMERASE"/>
    <property type="match status" value="1"/>
</dbReference>
<dbReference type="Gene3D" id="3.30.70.260">
    <property type="match status" value="1"/>
</dbReference>
<dbReference type="EC" id="5.3.1.6" evidence="3"/>
<feature type="region of interest" description="Disordered" evidence="6">
    <location>
        <begin position="54"/>
        <end position="89"/>
    </location>
</feature>
<dbReference type="PANTHER" id="PTHR11934">
    <property type="entry name" value="RIBOSE-5-PHOSPHATE ISOMERASE"/>
    <property type="match status" value="1"/>
</dbReference>
<dbReference type="InterPro" id="IPR004788">
    <property type="entry name" value="Ribose5P_isomerase_type_A"/>
</dbReference>
<evidence type="ECO:0000256" key="5">
    <source>
        <dbReference type="ARBA" id="ARBA00029734"/>
    </source>
</evidence>
<comment type="pathway">
    <text evidence="1">Carbohydrate degradation; pentose phosphate pathway; D-ribose 5-phosphate from D-ribulose 5-phosphate (non-oxidative stage): step 1/1.</text>
</comment>
<keyword evidence="4" id="KW-0413">Isomerase</keyword>
<comment type="caution">
    <text evidence="7">The sequence shown here is derived from an EMBL/GenBank/DDBJ whole genome shotgun (WGS) entry which is preliminary data.</text>
</comment>
<accession>A0AAE0CAS0</accession>
<evidence type="ECO:0000256" key="1">
    <source>
        <dbReference type="ARBA" id="ARBA00004988"/>
    </source>
</evidence>
<proteinExistence type="inferred from homology"/>
<protein>
    <recommendedName>
        <fullName evidence="3">ribose-5-phosphate isomerase</fullName>
        <ecNumber evidence="3">5.3.1.6</ecNumber>
    </recommendedName>
    <alternativeName>
        <fullName evidence="5">Phosphoriboisomerase</fullName>
    </alternativeName>
</protein>
<dbReference type="SUPFAM" id="SSF100950">
    <property type="entry name" value="NagB/RpiA/CoA transferase-like"/>
    <property type="match status" value="1"/>
</dbReference>
<name>A0AAE0CAS0_9CHLO</name>
<evidence type="ECO:0000313" key="8">
    <source>
        <dbReference type="Proteomes" id="UP001190700"/>
    </source>
</evidence>
<organism evidence="7 8">
    <name type="scientific">Cymbomonas tetramitiformis</name>
    <dbReference type="NCBI Taxonomy" id="36881"/>
    <lineage>
        <taxon>Eukaryota</taxon>
        <taxon>Viridiplantae</taxon>
        <taxon>Chlorophyta</taxon>
        <taxon>Pyramimonadophyceae</taxon>
        <taxon>Pyramimonadales</taxon>
        <taxon>Pyramimonadaceae</taxon>
        <taxon>Cymbomonas</taxon>
    </lineage>
</organism>
<comment type="similarity">
    <text evidence="2">Belongs to the ribose 5-phosphate isomerase family.</text>
</comment>
<evidence type="ECO:0000256" key="6">
    <source>
        <dbReference type="SAM" id="MobiDB-lite"/>
    </source>
</evidence>
<dbReference type="Pfam" id="PF06026">
    <property type="entry name" value="Rib_5-P_isom_A"/>
    <property type="match status" value="1"/>
</dbReference>
<dbReference type="Gene3D" id="3.40.50.1360">
    <property type="match status" value="1"/>
</dbReference>
<dbReference type="NCBIfam" id="TIGR00021">
    <property type="entry name" value="rpiA"/>
    <property type="match status" value="1"/>
</dbReference>
<dbReference type="NCBIfam" id="NF001924">
    <property type="entry name" value="PRK00702.1"/>
    <property type="match status" value="1"/>
</dbReference>
<dbReference type="HAMAP" id="MF_00170">
    <property type="entry name" value="Rib_5P_isom_A"/>
    <property type="match status" value="1"/>
</dbReference>
<keyword evidence="8" id="KW-1185">Reference proteome</keyword>
<dbReference type="GO" id="GO:0006014">
    <property type="term" value="P:D-ribose metabolic process"/>
    <property type="evidence" value="ECO:0007669"/>
    <property type="project" value="TreeGrafter"/>
</dbReference>
<dbReference type="GO" id="GO:0005829">
    <property type="term" value="C:cytosol"/>
    <property type="evidence" value="ECO:0007669"/>
    <property type="project" value="TreeGrafter"/>
</dbReference>
<dbReference type="CDD" id="cd01398">
    <property type="entry name" value="RPI_A"/>
    <property type="match status" value="1"/>
</dbReference>
<evidence type="ECO:0000256" key="3">
    <source>
        <dbReference type="ARBA" id="ARBA00011959"/>
    </source>
</evidence>